<reference evidence="1" key="1">
    <citation type="journal article" date="2019" name="Sci. Rep.">
        <title>Draft genome of Tanacetum cinerariifolium, the natural source of mosquito coil.</title>
        <authorList>
            <person name="Yamashiro T."/>
            <person name="Shiraishi A."/>
            <person name="Satake H."/>
            <person name="Nakayama K."/>
        </authorList>
    </citation>
    <scope>NUCLEOTIDE SEQUENCE</scope>
</reference>
<accession>A0A699S4W8</accession>
<dbReference type="EMBL" id="BKCJ011137089">
    <property type="protein sequence ID" value="GFC92357.1"/>
    <property type="molecule type" value="Genomic_DNA"/>
</dbReference>
<sequence>MTLQATPTNLKRINHLINVFNDSNEDFLEDLFSTNQPSGNPTFPSHPILTSPKVKDDIFDPEGGNVLPEKLLVLHSIEALHPPHHVNPLSGSTTSFSSPTYLLEEFESIDQSNLADLNENFIDSMPEMFTDEHALDYSSPPLYDEYDNDLFKVESDTENVYDDPFDSKGEKIKESKLL</sequence>
<comment type="caution">
    <text evidence="1">The sequence shown here is derived from an EMBL/GenBank/DDBJ whole genome shotgun (WGS) entry which is preliminary data.</text>
</comment>
<proteinExistence type="predicted"/>
<evidence type="ECO:0008006" key="2">
    <source>
        <dbReference type="Google" id="ProtNLM"/>
    </source>
</evidence>
<organism evidence="1">
    <name type="scientific">Tanacetum cinerariifolium</name>
    <name type="common">Dalmatian daisy</name>
    <name type="synonym">Chrysanthemum cinerariifolium</name>
    <dbReference type="NCBI Taxonomy" id="118510"/>
    <lineage>
        <taxon>Eukaryota</taxon>
        <taxon>Viridiplantae</taxon>
        <taxon>Streptophyta</taxon>
        <taxon>Embryophyta</taxon>
        <taxon>Tracheophyta</taxon>
        <taxon>Spermatophyta</taxon>
        <taxon>Magnoliopsida</taxon>
        <taxon>eudicotyledons</taxon>
        <taxon>Gunneridae</taxon>
        <taxon>Pentapetalae</taxon>
        <taxon>asterids</taxon>
        <taxon>campanulids</taxon>
        <taxon>Asterales</taxon>
        <taxon>Asteraceae</taxon>
        <taxon>Asteroideae</taxon>
        <taxon>Anthemideae</taxon>
        <taxon>Anthemidinae</taxon>
        <taxon>Tanacetum</taxon>
    </lineage>
</organism>
<name>A0A699S4W8_TANCI</name>
<dbReference type="AlphaFoldDB" id="A0A699S4W8"/>
<gene>
    <name evidence="1" type="ORF">Tci_864327</name>
</gene>
<evidence type="ECO:0000313" key="1">
    <source>
        <dbReference type="EMBL" id="GFC92357.1"/>
    </source>
</evidence>
<feature type="non-terminal residue" evidence="1">
    <location>
        <position position="178"/>
    </location>
</feature>
<protein>
    <recommendedName>
        <fullName evidence="2">Reverse transcriptase domain-containing protein</fullName>
    </recommendedName>
</protein>